<feature type="domain" description="Pyridoxine 5'-phosphate oxidase dimerisation C-terminal" evidence="11">
    <location>
        <begin position="176"/>
        <end position="216"/>
    </location>
</feature>
<dbReference type="EC" id="1.4.3.5" evidence="7"/>
<dbReference type="FunFam" id="2.30.110.10:FF:000020">
    <property type="entry name" value="PNPO isoform 11"/>
    <property type="match status" value="1"/>
</dbReference>
<dbReference type="GO" id="GO:0010181">
    <property type="term" value="F:FMN binding"/>
    <property type="evidence" value="ECO:0007669"/>
    <property type="project" value="UniProtKB-UniRule"/>
</dbReference>
<dbReference type="EMBL" id="JACGWT010000003">
    <property type="protein sequence ID" value="MBA8794666.1"/>
    <property type="molecule type" value="Genomic_DNA"/>
</dbReference>
<comment type="catalytic activity">
    <reaction evidence="7">
        <text>pyridoxamine 5'-phosphate + O2 + H2O = pyridoxal 5'-phosphate + H2O2 + NH4(+)</text>
        <dbReference type="Rhea" id="RHEA:15817"/>
        <dbReference type="ChEBI" id="CHEBI:15377"/>
        <dbReference type="ChEBI" id="CHEBI:15379"/>
        <dbReference type="ChEBI" id="CHEBI:16240"/>
        <dbReference type="ChEBI" id="CHEBI:28938"/>
        <dbReference type="ChEBI" id="CHEBI:58451"/>
        <dbReference type="ChEBI" id="CHEBI:597326"/>
        <dbReference type="EC" id="1.4.3.5"/>
    </reaction>
</comment>
<organism evidence="12 13">
    <name type="scientific">Microlunatus kandeliicorticis</name>
    <dbReference type="NCBI Taxonomy" id="1759536"/>
    <lineage>
        <taxon>Bacteria</taxon>
        <taxon>Bacillati</taxon>
        <taxon>Actinomycetota</taxon>
        <taxon>Actinomycetes</taxon>
        <taxon>Propionibacteriales</taxon>
        <taxon>Propionibacteriaceae</taxon>
        <taxon>Microlunatus</taxon>
    </lineage>
</organism>
<comment type="pathway">
    <text evidence="7">Cofactor metabolism; pyridoxal 5'-phosphate salvage; pyridoxal 5'-phosphate from pyridoxamine 5'-phosphate: step 1/1.</text>
</comment>
<dbReference type="PANTHER" id="PTHR10851">
    <property type="entry name" value="PYRIDOXINE-5-PHOSPHATE OXIDASE"/>
    <property type="match status" value="1"/>
</dbReference>
<dbReference type="NCBIfam" id="TIGR00558">
    <property type="entry name" value="pdxH"/>
    <property type="match status" value="1"/>
</dbReference>
<feature type="binding site" evidence="7 9">
    <location>
        <position position="199"/>
    </location>
    <ligand>
        <name>FMN</name>
        <dbReference type="ChEBI" id="CHEBI:58210"/>
    </ligand>
</feature>
<evidence type="ECO:0000313" key="12">
    <source>
        <dbReference type="EMBL" id="MBA8794666.1"/>
    </source>
</evidence>
<dbReference type="Proteomes" id="UP000523079">
    <property type="component" value="Unassembled WGS sequence"/>
</dbReference>
<comment type="function">
    <text evidence="7">Catalyzes the oxidation of either pyridoxine 5'-phosphate (PNP) or pyridoxamine 5'-phosphate (PMP) into pyridoxal 5'-phosphate (PLP).</text>
</comment>
<keyword evidence="5 7" id="KW-0560">Oxidoreductase</keyword>
<comment type="pathway">
    <text evidence="7">Cofactor metabolism; pyridoxal 5'-phosphate salvage; pyridoxal 5'-phosphate from pyridoxine 5'-phosphate: step 1/1.</text>
</comment>
<dbReference type="GO" id="GO:0008615">
    <property type="term" value="P:pyridoxine biosynthetic process"/>
    <property type="evidence" value="ECO:0007669"/>
    <property type="project" value="UniProtKB-UniRule"/>
</dbReference>
<comment type="cofactor">
    <cofactor evidence="7 9">
        <name>FMN</name>
        <dbReference type="ChEBI" id="CHEBI:58210"/>
    </cofactor>
    <text evidence="7 9">Binds 1 FMN per subunit.</text>
</comment>
<evidence type="ECO:0000256" key="5">
    <source>
        <dbReference type="ARBA" id="ARBA00023002"/>
    </source>
</evidence>
<feature type="binding site" evidence="7 9">
    <location>
        <begin position="144"/>
        <end position="145"/>
    </location>
    <ligand>
        <name>FMN</name>
        <dbReference type="ChEBI" id="CHEBI:58210"/>
    </ligand>
</feature>
<keyword evidence="6 7" id="KW-0664">Pyridoxine biosynthesis</keyword>
<feature type="binding site" evidence="8">
    <location>
        <begin position="9"/>
        <end position="12"/>
    </location>
    <ligand>
        <name>substrate</name>
    </ligand>
</feature>
<keyword evidence="3 7" id="KW-0285">Flavoprotein</keyword>
<dbReference type="Pfam" id="PF10590">
    <property type="entry name" value="PNP_phzG_C"/>
    <property type="match status" value="1"/>
</dbReference>
<sequence>MSPDLAAERIDYHRGQLRESDVPADPMELFDRWLADAFAAKETGTLPEPTAMVVASCLDGRPSVRTVLLKAADADGFVFYTNYDSRKGRELDADPRAALLFGWYPLQRQVRVEGPVERTSAKESDAYFASRPRGSQLGAWASAQSSVVASADQLQQEYAAIAARFADRDVPRPPHWGGYRVRPETLEFWQGQPSRMHDRLLWTRDAERWTITRLAP</sequence>
<keyword evidence="4 7" id="KW-0288">FMN</keyword>
<dbReference type="PANTHER" id="PTHR10851:SF0">
    <property type="entry name" value="PYRIDOXINE-5'-PHOSPHATE OXIDASE"/>
    <property type="match status" value="1"/>
</dbReference>
<evidence type="ECO:0000256" key="2">
    <source>
        <dbReference type="ARBA" id="ARBA00011738"/>
    </source>
</evidence>
<keyword evidence="13" id="KW-1185">Reference proteome</keyword>
<evidence type="ECO:0000256" key="1">
    <source>
        <dbReference type="ARBA" id="ARBA00007301"/>
    </source>
</evidence>
<feature type="binding site" evidence="7 8">
    <location>
        <position position="127"/>
    </location>
    <ligand>
        <name>substrate</name>
    </ligand>
</feature>
<evidence type="ECO:0000256" key="6">
    <source>
        <dbReference type="ARBA" id="ARBA00023096"/>
    </source>
</evidence>
<feature type="binding site" evidence="7 8">
    <location>
        <begin position="195"/>
        <end position="197"/>
    </location>
    <ligand>
        <name>substrate</name>
    </ligand>
</feature>
<protein>
    <recommendedName>
        <fullName evidence="7">Pyridoxine/pyridoxamine 5'-phosphate oxidase</fullName>
        <ecNumber evidence="7">1.4.3.5</ecNumber>
    </recommendedName>
    <alternativeName>
        <fullName evidence="7">PNP/PMP oxidase</fullName>
        <shortName evidence="7">PNPOx</shortName>
    </alternativeName>
    <alternativeName>
        <fullName evidence="7">Pyridoxal 5'-phosphate synthase</fullName>
    </alternativeName>
</protein>
<evidence type="ECO:0000259" key="11">
    <source>
        <dbReference type="Pfam" id="PF10590"/>
    </source>
</evidence>
<dbReference type="AlphaFoldDB" id="A0A7W3ISX8"/>
<dbReference type="InterPro" id="IPR012349">
    <property type="entry name" value="Split_barrel_FMN-bd"/>
</dbReference>
<dbReference type="Pfam" id="PF01243">
    <property type="entry name" value="PNPOx_N"/>
    <property type="match status" value="1"/>
</dbReference>
<evidence type="ECO:0000256" key="7">
    <source>
        <dbReference type="HAMAP-Rule" id="MF_01629"/>
    </source>
</evidence>
<dbReference type="InterPro" id="IPR019740">
    <property type="entry name" value="Pyridox_Oxase_CS"/>
</dbReference>
<feature type="domain" description="Pyridoxamine 5'-phosphate oxidase N-terminal" evidence="10">
    <location>
        <begin position="46"/>
        <end position="159"/>
    </location>
</feature>
<feature type="binding site" evidence="7 9">
    <location>
        <position position="86"/>
    </location>
    <ligand>
        <name>FMN</name>
        <dbReference type="ChEBI" id="CHEBI:58210"/>
    </ligand>
</feature>
<evidence type="ECO:0000259" key="10">
    <source>
        <dbReference type="Pfam" id="PF01243"/>
    </source>
</evidence>
<feature type="binding site" evidence="7 8">
    <location>
        <position position="70"/>
    </location>
    <ligand>
        <name>substrate</name>
    </ligand>
</feature>
<feature type="binding site" evidence="7 9">
    <location>
        <position position="109"/>
    </location>
    <ligand>
        <name>FMN</name>
        <dbReference type="ChEBI" id="CHEBI:58210"/>
    </ligand>
</feature>
<evidence type="ECO:0000313" key="13">
    <source>
        <dbReference type="Proteomes" id="UP000523079"/>
    </source>
</evidence>
<gene>
    <name evidence="7" type="primary">pdxH</name>
    <name evidence="12" type="ORF">FHX74_002285</name>
</gene>
<evidence type="ECO:0000256" key="3">
    <source>
        <dbReference type="ARBA" id="ARBA00022630"/>
    </source>
</evidence>
<dbReference type="HAMAP" id="MF_01629">
    <property type="entry name" value="PdxH"/>
    <property type="match status" value="1"/>
</dbReference>
<dbReference type="Gene3D" id="2.30.110.10">
    <property type="entry name" value="Electron Transport, Fmn-binding Protein, Chain A"/>
    <property type="match status" value="1"/>
</dbReference>
<dbReference type="PIRSF" id="PIRSF000190">
    <property type="entry name" value="Pyd_amn-ph_oxd"/>
    <property type="match status" value="1"/>
</dbReference>
<evidence type="ECO:0000256" key="4">
    <source>
        <dbReference type="ARBA" id="ARBA00022643"/>
    </source>
</evidence>
<feature type="binding site" evidence="7 9">
    <location>
        <begin position="80"/>
        <end position="81"/>
    </location>
    <ligand>
        <name>FMN</name>
        <dbReference type="ChEBI" id="CHEBI:58210"/>
    </ligand>
</feature>
<accession>A0A7W3ISX8</accession>
<dbReference type="GO" id="GO:0004733">
    <property type="term" value="F:pyridoxamine phosphate oxidase activity"/>
    <property type="evidence" value="ECO:0007669"/>
    <property type="project" value="UniProtKB-UniRule"/>
</dbReference>
<dbReference type="PROSITE" id="PS01064">
    <property type="entry name" value="PYRIDOX_OXIDASE"/>
    <property type="match status" value="1"/>
</dbReference>
<dbReference type="UniPathway" id="UPA01068">
    <property type="reaction ID" value="UER00304"/>
</dbReference>
<comment type="subunit">
    <text evidence="2 7">Homodimer.</text>
</comment>
<reference evidence="12 13" key="1">
    <citation type="submission" date="2020-07" db="EMBL/GenBank/DDBJ databases">
        <title>Sequencing the genomes of 1000 actinobacteria strains.</title>
        <authorList>
            <person name="Klenk H.-P."/>
        </authorList>
    </citation>
    <scope>NUCLEOTIDE SEQUENCE [LARGE SCALE GENOMIC DNA]</scope>
    <source>
        <strain evidence="12 13">DSM 100723</strain>
    </source>
</reference>
<evidence type="ECO:0000256" key="8">
    <source>
        <dbReference type="PIRSR" id="PIRSR000190-1"/>
    </source>
</evidence>
<dbReference type="InterPro" id="IPR011576">
    <property type="entry name" value="Pyridox_Oxase_N"/>
</dbReference>
<feature type="binding site" evidence="7 9">
    <location>
        <position position="189"/>
    </location>
    <ligand>
        <name>FMN</name>
        <dbReference type="ChEBI" id="CHEBI:58210"/>
    </ligand>
</feature>
<evidence type="ECO:0000256" key="9">
    <source>
        <dbReference type="PIRSR" id="PIRSR000190-2"/>
    </source>
</evidence>
<feature type="binding site" evidence="7 9">
    <location>
        <position position="87"/>
    </location>
    <ligand>
        <name>FMN</name>
        <dbReference type="ChEBI" id="CHEBI:58210"/>
    </ligand>
</feature>
<comment type="catalytic activity">
    <reaction evidence="7">
        <text>pyridoxine 5'-phosphate + O2 = pyridoxal 5'-phosphate + H2O2</text>
        <dbReference type="Rhea" id="RHEA:15149"/>
        <dbReference type="ChEBI" id="CHEBI:15379"/>
        <dbReference type="ChEBI" id="CHEBI:16240"/>
        <dbReference type="ChEBI" id="CHEBI:58589"/>
        <dbReference type="ChEBI" id="CHEBI:597326"/>
        <dbReference type="EC" id="1.4.3.5"/>
    </reaction>
</comment>
<comment type="caution">
    <text evidence="12">The sequence shown here is derived from an EMBL/GenBank/DDBJ whole genome shotgun (WGS) entry which is preliminary data.</text>
</comment>
<dbReference type="RefSeq" id="WP_328823769.1">
    <property type="nucleotide sequence ID" value="NZ_JACGWT010000003.1"/>
</dbReference>
<dbReference type="InterPro" id="IPR019576">
    <property type="entry name" value="Pyridoxamine_oxidase_dimer_C"/>
</dbReference>
<dbReference type="NCBIfam" id="NF004231">
    <property type="entry name" value="PRK05679.1"/>
    <property type="match status" value="1"/>
</dbReference>
<comment type="similarity">
    <text evidence="1 7">Belongs to the pyridoxamine 5'-phosphate oxidase family.</text>
</comment>
<name>A0A7W3ISX8_9ACTN</name>
<proteinExistence type="inferred from homology"/>
<feature type="binding site" evidence="7 9">
    <location>
        <begin position="65"/>
        <end position="70"/>
    </location>
    <ligand>
        <name>FMN</name>
        <dbReference type="ChEBI" id="CHEBI:58210"/>
    </ligand>
</feature>
<feature type="binding site" evidence="7 8">
    <location>
        <position position="131"/>
    </location>
    <ligand>
        <name>substrate</name>
    </ligand>
</feature>
<dbReference type="SUPFAM" id="SSF50475">
    <property type="entry name" value="FMN-binding split barrel"/>
    <property type="match status" value="1"/>
</dbReference>
<dbReference type="InterPro" id="IPR000659">
    <property type="entry name" value="Pyridox_Oxase"/>
</dbReference>
<feature type="binding site" evidence="7 8">
    <location>
        <position position="135"/>
    </location>
    <ligand>
        <name>substrate</name>
    </ligand>
</feature>